<evidence type="ECO:0000313" key="1">
    <source>
        <dbReference type="EMBL" id="KKW08299.1"/>
    </source>
</evidence>
<name>A0A0G1YPK8_9BACT</name>
<protein>
    <recommendedName>
        <fullName evidence="3">EVE domain-containing protein</fullName>
    </recommendedName>
</protein>
<accession>A0A0G1YPK8</accession>
<organism evidence="1 2">
    <name type="scientific">Candidatus Kaiserbacteria bacterium GW2011_GWA2_49_19</name>
    <dbReference type="NCBI Taxonomy" id="1618669"/>
    <lineage>
        <taxon>Bacteria</taxon>
        <taxon>Candidatus Kaiseribacteriota</taxon>
    </lineage>
</organism>
<reference evidence="1 2" key="1">
    <citation type="journal article" date="2015" name="Nature">
        <title>rRNA introns, odd ribosomes, and small enigmatic genomes across a large radiation of phyla.</title>
        <authorList>
            <person name="Brown C.T."/>
            <person name="Hug L.A."/>
            <person name="Thomas B.C."/>
            <person name="Sharon I."/>
            <person name="Castelle C.J."/>
            <person name="Singh A."/>
            <person name="Wilkins M.J."/>
            <person name="Williams K.H."/>
            <person name="Banfield J.F."/>
        </authorList>
    </citation>
    <scope>NUCLEOTIDE SEQUENCE [LARGE SCALE GENOMIC DNA]</scope>
</reference>
<dbReference type="Proteomes" id="UP000033965">
    <property type="component" value="Unassembled WGS sequence"/>
</dbReference>
<evidence type="ECO:0000313" key="2">
    <source>
        <dbReference type="Proteomes" id="UP000033965"/>
    </source>
</evidence>
<evidence type="ECO:0008006" key="3">
    <source>
        <dbReference type="Google" id="ProtNLM"/>
    </source>
</evidence>
<dbReference type="AlphaFoldDB" id="A0A0G1YPK8"/>
<comment type="caution">
    <text evidence="1">The sequence shown here is derived from an EMBL/GenBank/DDBJ whole genome shotgun (WGS) entry which is preliminary data.</text>
</comment>
<sequence length="154" mass="17533">MHHPYYIKMVYGSSSHADRPWREGKEDYLHFREEQQSLCNHFGDATGFLVYETKHSRGGSDGSQTIFARGSIESLGCENVWAEQQIEDDYGNRYPLGVKVRFEKIVSPDKGLTREQVYQLCPRLENHFGQAKGGLIGITLEEFKALSAALDQKC</sequence>
<proteinExistence type="predicted"/>
<dbReference type="EMBL" id="LCPZ01000012">
    <property type="protein sequence ID" value="KKW08299.1"/>
    <property type="molecule type" value="Genomic_DNA"/>
</dbReference>
<gene>
    <name evidence="1" type="ORF">UY44_C0012G0013</name>
</gene>